<dbReference type="EnsemblMetazoa" id="XM_031925831">
    <property type="protein sequence ID" value="XP_031781691"/>
    <property type="gene ID" value="LOC100116187"/>
</dbReference>
<dbReference type="InterPro" id="IPR001506">
    <property type="entry name" value="Peptidase_M12A"/>
</dbReference>
<dbReference type="EnsemblMetazoa" id="XM_031925826">
    <property type="protein sequence ID" value="XP_031781686"/>
    <property type="gene ID" value="LOC103317117"/>
</dbReference>
<dbReference type="Gene3D" id="3.40.390.10">
    <property type="entry name" value="Collagenase (Catalytic Domain)"/>
    <property type="match status" value="1"/>
</dbReference>
<dbReference type="EnsemblMetazoa" id="XM_031925830">
    <property type="protein sequence ID" value="XP_031781690"/>
    <property type="gene ID" value="LOC100116187"/>
</dbReference>
<dbReference type="CDD" id="cd04280">
    <property type="entry name" value="ZnMc_astacin_like"/>
    <property type="match status" value="1"/>
</dbReference>
<dbReference type="PROSITE" id="PS51864">
    <property type="entry name" value="ASTACIN"/>
    <property type="match status" value="1"/>
</dbReference>
<evidence type="ECO:0000313" key="11">
    <source>
        <dbReference type="Proteomes" id="UP000002358"/>
    </source>
</evidence>
<dbReference type="GeneID" id="103317117"/>
<dbReference type="PANTHER" id="PTHR10127">
    <property type="entry name" value="DISCOIDIN, CUB, EGF, LAMININ , AND ZINC METALLOPROTEASE DOMAIN CONTAINING"/>
    <property type="match status" value="1"/>
</dbReference>
<evidence type="ECO:0000256" key="1">
    <source>
        <dbReference type="ARBA" id="ARBA00022670"/>
    </source>
</evidence>
<keyword evidence="7" id="KW-0732">Signal</keyword>
<feature type="binding site" evidence="6">
    <location>
        <position position="182"/>
    </location>
    <ligand>
        <name>Zn(2+)</name>
        <dbReference type="ChEBI" id="CHEBI:29105"/>
        <note>catalytic</note>
    </ligand>
</feature>
<dbReference type="RefSeq" id="XP_031781685.1">
    <property type="nucleotide sequence ID" value="XM_031925825.1"/>
</dbReference>
<dbReference type="RefSeq" id="XP_031781690.1">
    <property type="nucleotide sequence ID" value="XM_031925830.1"/>
</dbReference>
<organism evidence="10 11">
    <name type="scientific">Nasonia vitripennis</name>
    <name type="common">Parasitic wasp</name>
    <dbReference type="NCBI Taxonomy" id="7425"/>
    <lineage>
        <taxon>Eukaryota</taxon>
        <taxon>Metazoa</taxon>
        <taxon>Ecdysozoa</taxon>
        <taxon>Arthropoda</taxon>
        <taxon>Hexapoda</taxon>
        <taxon>Insecta</taxon>
        <taxon>Pterygota</taxon>
        <taxon>Neoptera</taxon>
        <taxon>Endopterygota</taxon>
        <taxon>Hymenoptera</taxon>
        <taxon>Apocrita</taxon>
        <taxon>Proctotrupomorpha</taxon>
        <taxon>Chalcidoidea</taxon>
        <taxon>Pteromalidae</taxon>
        <taxon>Pteromalinae</taxon>
        <taxon>Nasonia</taxon>
    </lineage>
</organism>
<sequence length="321" mass="37051">MLYFRTIIVLSCCILLIVHAQPAQKMQKREAEDLPPTPKHAGIFDGKQNREEISEQLKKWKPEDDNNIWELSGLYQGDMMGFDKLGKNGLLDETARWPDAVIPYNIDQEDFTEEDIEQIKDALKVYHEKTCIRFRPYKKGDKNFITVKGDNTGCWSYVGKYSEGQVVNFQNPGCLRHGTIVHEFMHALGFYHQQSAADRDEWVTIVWDNIMPGREHNFDKYDNKTVTDYGVSYDYSSVMHYSAKAFSKNGQKTIIAKKENVTLGQRDGFSEKDIEKINIMYKSHCETRDKKEKEGSTESSGAVDIISSLWPFRAFSWVLKG</sequence>
<comment type="caution">
    <text evidence="6">Lacks conserved residue(s) required for the propagation of feature annotation.</text>
</comment>
<feature type="active site" evidence="6">
    <location>
        <position position="183"/>
    </location>
</feature>
<feature type="binding site" evidence="6">
    <location>
        <position position="192"/>
    </location>
    <ligand>
        <name>Zn(2+)</name>
        <dbReference type="ChEBI" id="CHEBI:29105"/>
        <note>catalytic</note>
    </ligand>
</feature>
<dbReference type="EnsemblMetazoa" id="XM_031925828">
    <property type="protein sequence ID" value="XP_031781688"/>
    <property type="gene ID" value="LOC100116187"/>
</dbReference>
<dbReference type="OrthoDB" id="291007at2759"/>
<dbReference type="GO" id="GO:0004222">
    <property type="term" value="F:metalloendopeptidase activity"/>
    <property type="evidence" value="ECO:0007669"/>
    <property type="project" value="UniProtKB-UniRule"/>
</dbReference>
<feature type="domain" description="Peptidase M12A" evidence="9">
    <location>
        <begin position="88"/>
        <end position="286"/>
    </location>
</feature>
<dbReference type="RefSeq" id="XP_031781684.1">
    <property type="nucleotide sequence ID" value="XM_031925824.1"/>
</dbReference>
<keyword evidence="1 6" id="KW-0645">Protease</keyword>
<evidence type="ECO:0000259" key="9">
    <source>
        <dbReference type="PROSITE" id="PS51864"/>
    </source>
</evidence>
<dbReference type="SMR" id="A0A7M7Q4T5"/>
<dbReference type="GO" id="GO:0008270">
    <property type="term" value="F:zinc ion binding"/>
    <property type="evidence" value="ECO:0007669"/>
    <property type="project" value="UniProtKB-UniRule"/>
</dbReference>
<accession>A0A7M7Q4T5</accession>
<dbReference type="RefSeq" id="XP_031781688.1">
    <property type="nucleotide sequence ID" value="XM_031925828.1"/>
</dbReference>
<feature type="region of interest" description="Disordered" evidence="8">
    <location>
        <begin position="28"/>
        <end position="48"/>
    </location>
</feature>
<keyword evidence="2 6" id="KW-0479">Metal-binding</keyword>
<evidence type="ECO:0000256" key="5">
    <source>
        <dbReference type="ARBA" id="ARBA00023049"/>
    </source>
</evidence>
<dbReference type="RefSeq" id="XP_031781683.1">
    <property type="nucleotide sequence ID" value="XM_031925823.1"/>
</dbReference>
<dbReference type="KEGG" id="nvi:103317117"/>
<name>A0A7M7Q4T5_NASVI</name>
<keyword evidence="3 6" id="KW-0378">Hydrolase</keyword>
<dbReference type="InterPro" id="IPR006026">
    <property type="entry name" value="Peptidase_Metallo"/>
</dbReference>
<dbReference type="EC" id="3.4.24.-" evidence="7"/>
<feature type="binding site" evidence="6">
    <location>
        <position position="186"/>
    </location>
    <ligand>
        <name>Zn(2+)</name>
        <dbReference type="ChEBI" id="CHEBI:29105"/>
        <note>catalytic</note>
    </ligand>
</feature>
<dbReference type="AlphaFoldDB" id="A0A7M7Q4T5"/>
<dbReference type="GeneID" id="100116187"/>
<feature type="signal peptide" evidence="7">
    <location>
        <begin position="1"/>
        <end position="20"/>
    </location>
</feature>
<keyword evidence="5 6" id="KW-0482">Metalloprotease</keyword>
<reference evidence="10" key="1">
    <citation type="submission" date="2021-01" db="UniProtKB">
        <authorList>
            <consortium name="EnsemblMetazoa"/>
        </authorList>
    </citation>
    <scope>IDENTIFICATION</scope>
</reference>
<dbReference type="InterPro" id="IPR034035">
    <property type="entry name" value="Astacin-like_dom"/>
</dbReference>
<feature type="chain" id="PRO_5034190895" description="Metalloendopeptidase" evidence="7">
    <location>
        <begin position="21"/>
        <end position="321"/>
    </location>
</feature>
<dbReference type="RefSeq" id="XP_031781686.1">
    <property type="nucleotide sequence ID" value="XM_031925826.1"/>
</dbReference>
<proteinExistence type="predicted"/>
<comment type="cofactor">
    <cofactor evidence="6 7">
        <name>Zn(2+)</name>
        <dbReference type="ChEBI" id="CHEBI:29105"/>
    </cofactor>
    <text evidence="6 7">Binds 1 zinc ion per subunit.</text>
</comment>
<evidence type="ECO:0000256" key="2">
    <source>
        <dbReference type="ARBA" id="ARBA00022723"/>
    </source>
</evidence>
<dbReference type="PANTHER" id="PTHR10127:SF780">
    <property type="entry name" value="METALLOENDOPEPTIDASE"/>
    <property type="match status" value="1"/>
</dbReference>
<dbReference type="GO" id="GO:0006508">
    <property type="term" value="P:proteolysis"/>
    <property type="evidence" value="ECO:0007669"/>
    <property type="project" value="UniProtKB-KW"/>
</dbReference>
<dbReference type="EnsemblMetazoa" id="XM_031925825">
    <property type="protein sequence ID" value="XP_031781685"/>
    <property type="gene ID" value="LOC103317117"/>
</dbReference>
<dbReference type="KEGG" id="nvi:100116187"/>
<dbReference type="RefSeq" id="XP_031781689.1">
    <property type="nucleotide sequence ID" value="XM_031925829.1"/>
</dbReference>
<dbReference type="PRINTS" id="PR00480">
    <property type="entry name" value="ASTACIN"/>
</dbReference>
<evidence type="ECO:0000256" key="7">
    <source>
        <dbReference type="RuleBase" id="RU361183"/>
    </source>
</evidence>
<dbReference type="EnsemblMetazoa" id="XM_031925824">
    <property type="protein sequence ID" value="XP_031781684"/>
    <property type="gene ID" value="LOC103317117"/>
</dbReference>
<dbReference type="InterPro" id="IPR024079">
    <property type="entry name" value="MetalloPept_cat_dom_sf"/>
</dbReference>
<dbReference type="RefSeq" id="XP_008214355.2">
    <property type="nucleotide sequence ID" value="XM_008216133.3"/>
</dbReference>
<dbReference type="RefSeq" id="XP_031781687.1">
    <property type="nucleotide sequence ID" value="XM_031925827.1"/>
</dbReference>
<dbReference type="SMART" id="SM00235">
    <property type="entry name" value="ZnMc"/>
    <property type="match status" value="1"/>
</dbReference>
<dbReference type="InParanoid" id="A0A7M7Q4T5"/>
<dbReference type="SUPFAM" id="SSF55486">
    <property type="entry name" value="Metalloproteases ('zincins'), catalytic domain"/>
    <property type="match status" value="1"/>
</dbReference>
<evidence type="ECO:0000256" key="3">
    <source>
        <dbReference type="ARBA" id="ARBA00022801"/>
    </source>
</evidence>
<dbReference type="EnsemblMetazoa" id="XM_031925829">
    <property type="protein sequence ID" value="XP_031781689"/>
    <property type="gene ID" value="LOC100116187"/>
</dbReference>
<dbReference type="EnsemblMetazoa" id="XM_008216133">
    <property type="protein sequence ID" value="XP_008214355"/>
    <property type="gene ID" value="LOC100116187"/>
</dbReference>
<dbReference type="RefSeq" id="XP_031781691.1">
    <property type="nucleotide sequence ID" value="XM_031925831.1"/>
</dbReference>
<evidence type="ECO:0000256" key="4">
    <source>
        <dbReference type="ARBA" id="ARBA00022833"/>
    </source>
</evidence>
<protein>
    <recommendedName>
        <fullName evidence="7">Metalloendopeptidase</fullName>
        <ecNumber evidence="7">3.4.24.-</ecNumber>
    </recommendedName>
</protein>
<dbReference type="Pfam" id="PF01400">
    <property type="entry name" value="Astacin"/>
    <property type="match status" value="1"/>
</dbReference>
<dbReference type="Proteomes" id="UP000002358">
    <property type="component" value="Unassembled WGS sequence"/>
</dbReference>
<dbReference type="FunFam" id="3.40.390.10:FF:000037">
    <property type="entry name" value="Metalloendopeptidase"/>
    <property type="match status" value="1"/>
</dbReference>
<dbReference type="EnsemblMetazoa" id="XM_031925823">
    <property type="protein sequence ID" value="XP_031781683"/>
    <property type="gene ID" value="LOC103317117"/>
</dbReference>
<evidence type="ECO:0000256" key="6">
    <source>
        <dbReference type="PROSITE-ProRule" id="PRU01211"/>
    </source>
</evidence>
<evidence type="ECO:0000256" key="8">
    <source>
        <dbReference type="SAM" id="MobiDB-lite"/>
    </source>
</evidence>
<evidence type="ECO:0000313" key="10">
    <source>
        <dbReference type="EnsemblMetazoa" id="XP_031781687"/>
    </source>
</evidence>
<dbReference type="EnsemblMetazoa" id="XM_031925827">
    <property type="protein sequence ID" value="XP_031781687"/>
    <property type="gene ID" value="LOC103317117"/>
</dbReference>
<keyword evidence="4 6" id="KW-0862">Zinc</keyword>
<keyword evidence="11" id="KW-1185">Reference proteome</keyword>